<evidence type="ECO:0000256" key="1">
    <source>
        <dbReference type="ARBA" id="ARBA00022723"/>
    </source>
</evidence>
<evidence type="ECO:0000313" key="7">
    <source>
        <dbReference type="EMBL" id="RDB24852.1"/>
    </source>
</evidence>
<evidence type="ECO:0000256" key="4">
    <source>
        <dbReference type="PROSITE-ProRule" id="PRU00134"/>
    </source>
</evidence>
<feature type="domain" description="MYND-type" evidence="6">
    <location>
        <begin position="1120"/>
        <end position="1159"/>
    </location>
</feature>
<dbReference type="STRING" id="39966.A0A369JU16"/>
<dbReference type="PANTHER" id="PTHR10237">
    <property type="entry name" value="DEFORMED EPIDERMAL AUTOREGULATORY FACTOR 1 HOMOLOG SUPPRESSIN"/>
    <property type="match status" value="1"/>
</dbReference>
<name>A0A369JU16_HYPMA</name>
<evidence type="ECO:0000256" key="2">
    <source>
        <dbReference type="ARBA" id="ARBA00022771"/>
    </source>
</evidence>
<evidence type="ECO:0000256" key="3">
    <source>
        <dbReference type="ARBA" id="ARBA00022833"/>
    </source>
</evidence>
<evidence type="ECO:0000256" key="5">
    <source>
        <dbReference type="SAM" id="MobiDB-lite"/>
    </source>
</evidence>
<dbReference type="Proteomes" id="UP000076154">
    <property type="component" value="Unassembled WGS sequence"/>
</dbReference>
<sequence>MAHPLVWPGKYYFYPIGNTSAVCLTRDIAPDEPADILSLGCGDPRNVLYTIFSEPQPAIRKLDFTCCDFEPGILARNVILFTMVADKQSYSTIWNIFFHLYLDCESHSILIEQCKKLVGYSQSLQTWDASPYGSTLKMCTAYTLSELRRHWTLYIDMHDLPSERQKMIRAAFKDLFKPIMAKTSKNALPSAARSSGPVMGLAMQTLSDQCRQYWKTGLTFSNPKLVAAATLLNPTFAYSLEGEGCAVHYGTDPLIPFHLASLFGNAKHPLTIDDAVKAAQTQFNNWCSAFFISVTAAQCPPTIRLFLGEAMTVCRTLHAFAETGTVMLGVPVAQWKTQLIQLNSDDYNLDGAPAQFNVIETSNLDDHIGLLNVLVSTVPLLSKSTPSSVLYVESLLSGAKDATTDFTGRLYINLTVISLLLGVTPIDYLSGFTTRSNVHELIVQLVSKGNSTQFHQVTTWKMPTSGDISSDAPALPPTFDPSQLGTLLYDIYHDVFEHEDALNFSKMNQGNMLKAIARSNLIHYIRESFVLFLKLIRDKNQIKDEQWIQVMDRFFDIQREDHSLRMDTLAFNDLCAQLHRHGVHTVQFLQGTFPKIGRFSRWRSLTPIVRILLVIPHEKLAVLEDSNLGTPLLQCDVRGTTAMNNFTSVHVAFGRVVPMGTPDNPWVVFEEDPLGRKGSMPLVATFTMPTWLLTDIEPMENLRVSLSVRSTTGTVLLIPKLGLALHVFTASFVDKSHVHVLPEYPLPSKRRPPPPSTSKPLHMHSFTEIGSAGPAHVELDEQCELVSSLTIRISVENEQVQALLRSAAVPEMVQISACTMRVSIAGFIQNVLFPFPIIGSQHKLRLARKSLYIEVVVPVSGPFKPDGMMLNPFPVVSSSQTFNPWSIHHVNMSRMPTLDITVPKISQWLNPHIGASMSTRERSLRKRDTNDMLMSVKDTILRIFFGSAGIQGPVKRVFAIADGPTKNCDTIIFVSELKFDLHSHTVLCDGYVLPLTHALLEKMETPFSQLIKKGDIVRFGTREGEMRAWKLLLPALVERCRTSWKHGENCEYRGQGKVPLTDMMEMDPLCSCGRGKDTEGMQKVALWSKWAPYVTRFALSPLFAVSYLETIGRDPARYRCFVCRAKGKPKLLMCTICRKVRYCSKDCQKKDWKAHKARCKP</sequence>
<dbReference type="GO" id="GO:0008270">
    <property type="term" value="F:zinc ion binding"/>
    <property type="evidence" value="ECO:0007669"/>
    <property type="project" value="UniProtKB-KW"/>
</dbReference>
<evidence type="ECO:0000259" key="6">
    <source>
        <dbReference type="PROSITE" id="PS50865"/>
    </source>
</evidence>
<dbReference type="PROSITE" id="PS50865">
    <property type="entry name" value="ZF_MYND_2"/>
    <property type="match status" value="1"/>
</dbReference>
<keyword evidence="1" id="KW-0479">Metal-binding</keyword>
<dbReference type="Pfam" id="PF01753">
    <property type="entry name" value="zf-MYND"/>
    <property type="match status" value="1"/>
</dbReference>
<dbReference type="InterPro" id="IPR024119">
    <property type="entry name" value="TF_DEAF-1"/>
</dbReference>
<dbReference type="OrthoDB" id="432970at2759"/>
<dbReference type="GO" id="GO:0005634">
    <property type="term" value="C:nucleus"/>
    <property type="evidence" value="ECO:0007669"/>
    <property type="project" value="TreeGrafter"/>
</dbReference>
<reference evidence="7" key="1">
    <citation type="submission" date="2018-04" db="EMBL/GenBank/DDBJ databases">
        <title>Whole genome sequencing of Hypsizygus marmoreus.</title>
        <authorList>
            <person name="Choi I.-G."/>
            <person name="Min B."/>
            <person name="Kim J.-G."/>
            <person name="Kim S."/>
            <person name="Oh Y.-L."/>
            <person name="Kong W.-S."/>
            <person name="Park H."/>
            <person name="Jeong J."/>
            <person name="Song E.-S."/>
        </authorList>
    </citation>
    <scope>NUCLEOTIDE SEQUENCE [LARGE SCALE GENOMIC DNA]</scope>
    <source>
        <strain evidence="7">51987-8</strain>
    </source>
</reference>
<dbReference type="PANTHER" id="PTHR10237:SF15">
    <property type="entry name" value="LD37257P"/>
    <property type="match status" value="1"/>
</dbReference>
<dbReference type="GO" id="GO:0000981">
    <property type="term" value="F:DNA-binding transcription factor activity, RNA polymerase II-specific"/>
    <property type="evidence" value="ECO:0007669"/>
    <property type="project" value="TreeGrafter"/>
</dbReference>
<accession>A0A369JU16</accession>
<keyword evidence="8" id="KW-1185">Reference proteome</keyword>
<keyword evidence="2 4" id="KW-0863">Zinc-finger</keyword>
<evidence type="ECO:0000313" key="8">
    <source>
        <dbReference type="Proteomes" id="UP000076154"/>
    </source>
</evidence>
<comment type="caution">
    <text evidence="7">The sequence shown here is derived from an EMBL/GenBank/DDBJ whole genome shotgun (WGS) entry which is preliminary data.</text>
</comment>
<dbReference type="Pfam" id="PF14737">
    <property type="entry name" value="DUF4470"/>
    <property type="match status" value="1"/>
</dbReference>
<dbReference type="SUPFAM" id="SSF144232">
    <property type="entry name" value="HIT/MYND zinc finger-like"/>
    <property type="match status" value="1"/>
</dbReference>
<dbReference type="InParanoid" id="A0A369JU16"/>
<dbReference type="InterPro" id="IPR027974">
    <property type="entry name" value="DUF4470"/>
</dbReference>
<dbReference type="Gene3D" id="6.10.140.2220">
    <property type="match status" value="1"/>
</dbReference>
<feature type="region of interest" description="Disordered" evidence="5">
    <location>
        <begin position="743"/>
        <end position="763"/>
    </location>
</feature>
<proteinExistence type="predicted"/>
<gene>
    <name evidence="7" type="ORF">Hypma_007901</name>
</gene>
<dbReference type="PROSITE" id="PS01360">
    <property type="entry name" value="ZF_MYND_1"/>
    <property type="match status" value="1"/>
</dbReference>
<dbReference type="InterPro" id="IPR002893">
    <property type="entry name" value="Znf_MYND"/>
</dbReference>
<organism evidence="7 8">
    <name type="scientific">Hypsizygus marmoreus</name>
    <name type="common">White beech mushroom</name>
    <name type="synonym">Agaricus marmoreus</name>
    <dbReference type="NCBI Taxonomy" id="39966"/>
    <lineage>
        <taxon>Eukaryota</taxon>
        <taxon>Fungi</taxon>
        <taxon>Dikarya</taxon>
        <taxon>Basidiomycota</taxon>
        <taxon>Agaricomycotina</taxon>
        <taxon>Agaricomycetes</taxon>
        <taxon>Agaricomycetidae</taxon>
        <taxon>Agaricales</taxon>
        <taxon>Tricholomatineae</taxon>
        <taxon>Lyophyllaceae</taxon>
        <taxon>Hypsizygus</taxon>
    </lineage>
</organism>
<dbReference type="EMBL" id="LUEZ02000041">
    <property type="protein sequence ID" value="RDB24852.1"/>
    <property type="molecule type" value="Genomic_DNA"/>
</dbReference>
<protein>
    <recommendedName>
        <fullName evidence="6">MYND-type domain-containing protein</fullName>
    </recommendedName>
</protein>
<dbReference type="AlphaFoldDB" id="A0A369JU16"/>
<keyword evidence="3" id="KW-0862">Zinc</keyword>